<protein>
    <submittedName>
        <fullName evidence="1">Uncharacterized protein</fullName>
    </submittedName>
</protein>
<dbReference type="STRING" id="519424.AZF04_00940"/>
<dbReference type="Proteomes" id="UP000075806">
    <property type="component" value="Unassembled WGS sequence"/>
</dbReference>
<dbReference type="AlphaFoldDB" id="A0A162F6W8"/>
<keyword evidence="2" id="KW-1185">Reference proteome</keyword>
<gene>
    <name evidence="1" type="ORF">AZF04_00940</name>
</gene>
<dbReference type="RefSeq" id="WP_061947183.1">
    <property type="nucleotide sequence ID" value="NZ_LTAO01000001.1"/>
</dbReference>
<comment type="caution">
    <text evidence="1">The sequence shown here is derived from an EMBL/GenBank/DDBJ whole genome shotgun (WGS) entry which is preliminary data.</text>
</comment>
<evidence type="ECO:0000313" key="1">
    <source>
        <dbReference type="EMBL" id="KYG34929.1"/>
    </source>
</evidence>
<dbReference type="OrthoDB" id="1631118at2"/>
<sequence length="199" mass="23135">MRKNVWLVRPLPHGTNHMVDFLNSDIIAVGYPVGKNLINHNYSDIRTLLEQFDWEEGVGNVNSFVNVMKRGDIVVVPDDNKKDVYFGEIKSEYVYEESLDIDKKGTGYPHQRRVKWFFDKEPLIRTELPEELKVSMRYPGAIADITKHYNVVNSIIYGEKELELNSSLEDKAMSVLEKLLNSNEEEIRYKAAKTILEKR</sequence>
<reference evidence="1" key="1">
    <citation type="submission" date="2016-02" db="EMBL/GenBank/DDBJ databases">
        <title>Genome sequence of Bacillus trypoxylicola KCTC 13244(T).</title>
        <authorList>
            <person name="Jeong H."/>
            <person name="Park S.-H."/>
            <person name="Choi S.-K."/>
        </authorList>
    </citation>
    <scope>NUCLEOTIDE SEQUENCE [LARGE SCALE GENOMIC DNA]</scope>
    <source>
        <strain evidence="1">KCTC 13244</strain>
    </source>
</reference>
<evidence type="ECO:0000313" key="2">
    <source>
        <dbReference type="Proteomes" id="UP000075806"/>
    </source>
</evidence>
<accession>A0A162F6W8</accession>
<name>A0A162F6W8_9BACI</name>
<proteinExistence type="predicted"/>
<organism evidence="1 2">
    <name type="scientific">Alkalihalobacillus trypoxylicola</name>
    <dbReference type="NCBI Taxonomy" id="519424"/>
    <lineage>
        <taxon>Bacteria</taxon>
        <taxon>Bacillati</taxon>
        <taxon>Bacillota</taxon>
        <taxon>Bacilli</taxon>
        <taxon>Bacillales</taxon>
        <taxon>Bacillaceae</taxon>
        <taxon>Alkalihalobacillus</taxon>
    </lineage>
</organism>
<dbReference type="EMBL" id="LTAO01000001">
    <property type="protein sequence ID" value="KYG34929.1"/>
    <property type="molecule type" value="Genomic_DNA"/>
</dbReference>